<dbReference type="Pfam" id="PF11306">
    <property type="entry name" value="DUF3108"/>
    <property type="match status" value="1"/>
</dbReference>
<evidence type="ECO:0000313" key="1">
    <source>
        <dbReference type="EMBL" id="SFV76212.1"/>
    </source>
</evidence>
<evidence type="ECO:0008006" key="2">
    <source>
        <dbReference type="Google" id="ProtNLM"/>
    </source>
</evidence>
<dbReference type="AlphaFoldDB" id="A0A1W1D6Z1"/>
<reference evidence="1" key="1">
    <citation type="submission" date="2016-10" db="EMBL/GenBank/DDBJ databases">
        <authorList>
            <person name="de Groot N.N."/>
        </authorList>
    </citation>
    <scope>NUCLEOTIDE SEQUENCE</scope>
</reference>
<accession>A0A1W1D6Z1</accession>
<sequence>MKLIISILFFYVNIALAFEPHTANYQLSINGVKIAEEVRTLHKLDDQYFYTANAKTSGLAALIKDYTISASSTFSTNKEGVDSINYQILEQEGKHFSENYVIDIYSESGTVISGLTKTQPKVITWKAKKDNIVDPLSLFLALSYDLKDKPNQSEFSYQVADGKSIEQQYYKKTENQVIRVDNQTFNAVKVDRINSENNNMQAYFLSEYRYLPVIIKMTKGSKKYRYEIIDFKVSEVKKLQVSF</sequence>
<dbReference type="InterPro" id="IPR021457">
    <property type="entry name" value="DUF3108"/>
</dbReference>
<proteinExistence type="predicted"/>
<name>A0A1W1D6Z1_9ZZZZ</name>
<organism evidence="1">
    <name type="scientific">hydrothermal vent metagenome</name>
    <dbReference type="NCBI Taxonomy" id="652676"/>
    <lineage>
        <taxon>unclassified sequences</taxon>
        <taxon>metagenomes</taxon>
        <taxon>ecological metagenomes</taxon>
    </lineage>
</organism>
<protein>
    <recommendedName>
        <fullName evidence="2">DUF3108 domain-containing protein</fullName>
    </recommendedName>
</protein>
<gene>
    <name evidence="1" type="ORF">MNB_SUP05-10-590</name>
</gene>
<dbReference type="EMBL" id="FPHQ01000078">
    <property type="protein sequence ID" value="SFV76212.1"/>
    <property type="molecule type" value="Genomic_DNA"/>
</dbReference>